<protein>
    <submittedName>
        <fullName evidence="2">Uncharacterized protein</fullName>
    </submittedName>
</protein>
<proteinExistence type="predicted"/>
<feature type="compositionally biased region" description="Basic and acidic residues" evidence="1">
    <location>
        <begin position="21"/>
        <end position="31"/>
    </location>
</feature>
<organism evidence="2 3">
    <name type="scientific">Anopheles maculatus</name>
    <dbReference type="NCBI Taxonomy" id="74869"/>
    <lineage>
        <taxon>Eukaryota</taxon>
        <taxon>Metazoa</taxon>
        <taxon>Ecdysozoa</taxon>
        <taxon>Arthropoda</taxon>
        <taxon>Hexapoda</taxon>
        <taxon>Insecta</taxon>
        <taxon>Pterygota</taxon>
        <taxon>Neoptera</taxon>
        <taxon>Endopterygota</taxon>
        <taxon>Diptera</taxon>
        <taxon>Nematocera</taxon>
        <taxon>Culicoidea</taxon>
        <taxon>Culicidae</taxon>
        <taxon>Anophelinae</taxon>
        <taxon>Anopheles</taxon>
        <taxon>Anopheles maculatus group</taxon>
    </lineage>
</organism>
<accession>A0A182SY97</accession>
<feature type="region of interest" description="Disordered" evidence="1">
    <location>
        <begin position="1"/>
        <end position="57"/>
    </location>
</feature>
<feature type="compositionally biased region" description="Polar residues" evidence="1">
    <location>
        <begin position="34"/>
        <end position="47"/>
    </location>
</feature>
<keyword evidence="3" id="KW-1185">Reference proteome</keyword>
<sequence>MENNTEQPFSKRIRYNSHLYRNRDRLMKSEQNDELLQSGSSNAAQHEQSSDTHLTHDAVQNENTETLEYGDEADEHDEFDNAADEGHVFDYLIESSDEEHEGDPHEGFSVQDALRRWAISKNQTYESIEEVMGIIRRVSNCKLPKDARTLLKINRNPAAEILTVNGGQYWYHGIQKCFSNELR</sequence>
<evidence type="ECO:0000313" key="2">
    <source>
        <dbReference type="EnsemblMetazoa" id="AMAM015856-PA"/>
    </source>
</evidence>
<dbReference type="AlphaFoldDB" id="A0A182SY97"/>
<evidence type="ECO:0000256" key="1">
    <source>
        <dbReference type="SAM" id="MobiDB-lite"/>
    </source>
</evidence>
<reference evidence="3" key="1">
    <citation type="submission" date="2013-09" db="EMBL/GenBank/DDBJ databases">
        <title>The Genome Sequence of Anopheles maculatus species B.</title>
        <authorList>
            <consortium name="The Broad Institute Genomics Platform"/>
            <person name="Neafsey D.E."/>
            <person name="Besansky N."/>
            <person name="Howell P."/>
            <person name="Walton C."/>
            <person name="Young S.K."/>
            <person name="Zeng Q."/>
            <person name="Gargeya S."/>
            <person name="Fitzgerald M."/>
            <person name="Haas B."/>
            <person name="Abouelleil A."/>
            <person name="Allen A.W."/>
            <person name="Alvarado L."/>
            <person name="Arachchi H.M."/>
            <person name="Berlin A.M."/>
            <person name="Chapman S.B."/>
            <person name="Gainer-Dewar J."/>
            <person name="Goldberg J."/>
            <person name="Griggs A."/>
            <person name="Gujja S."/>
            <person name="Hansen M."/>
            <person name="Howarth C."/>
            <person name="Imamovic A."/>
            <person name="Ireland A."/>
            <person name="Larimer J."/>
            <person name="McCowan C."/>
            <person name="Murphy C."/>
            <person name="Pearson M."/>
            <person name="Poon T.W."/>
            <person name="Priest M."/>
            <person name="Roberts A."/>
            <person name="Saif S."/>
            <person name="Shea T."/>
            <person name="Sisk P."/>
            <person name="Sykes S."/>
            <person name="Wortman J."/>
            <person name="Nusbaum C."/>
            <person name="Birren B."/>
        </authorList>
    </citation>
    <scope>NUCLEOTIDE SEQUENCE [LARGE SCALE GENOMIC DNA]</scope>
    <source>
        <strain evidence="3">maculatus3</strain>
    </source>
</reference>
<evidence type="ECO:0000313" key="3">
    <source>
        <dbReference type="Proteomes" id="UP000075901"/>
    </source>
</evidence>
<dbReference type="Proteomes" id="UP000075901">
    <property type="component" value="Unassembled WGS sequence"/>
</dbReference>
<dbReference type="VEuPathDB" id="VectorBase:AMAM015856"/>
<name>A0A182SY97_9DIPT</name>
<reference evidence="2" key="2">
    <citation type="submission" date="2020-05" db="UniProtKB">
        <authorList>
            <consortium name="EnsemblMetazoa"/>
        </authorList>
    </citation>
    <scope>IDENTIFICATION</scope>
    <source>
        <strain evidence="2">maculatus3</strain>
    </source>
</reference>
<dbReference type="EnsemblMetazoa" id="AMAM015856-RA">
    <property type="protein sequence ID" value="AMAM015856-PA"/>
    <property type="gene ID" value="AMAM015856"/>
</dbReference>